<accession>A0A8H5LGU4</accession>
<evidence type="ECO:0000313" key="2">
    <source>
        <dbReference type="Proteomes" id="UP000518752"/>
    </source>
</evidence>
<proteinExistence type="predicted"/>
<dbReference type="EMBL" id="JAACJN010000243">
    <property type="protein sequence ID" value="KAF5356647.1"/>
    <property type="molecule type" value="Genomic_DNA"/>
</dbReference>
<keyword evidence="2" id="KW-1185">Reference proteome</keyword>
<reference evidence="1 2" key="1">
    <citation type="journal article" date="2020" name="ISME J.">
        <title>Uncovering the hidden diversity of litter-decomposition mechanisms in mushroom-forming fungi.</title>
        <authorList>
            <person name="Floudas D."/>
            <person name="Bentzer J."/>
            <person name="Ahren D."/>
            <person name="Johansson T."/>
            <person name="Persson P."/>
            <person name="Tunlid A."/>
        </authorList>
    </citation>
    <scope>NUCLEOTIDE SEQUENCE [LARGE SCALE GENOMIC DNA]</scope>
    <source>
        <strain evidence="1 2">CBS 406.79</strain>
    </source>
</reference>
<comment type="caution">
    <text evidence="1">The sequence shown here is derived from an EMBL/GenBank/DDBJ whole genome shotgun (WGS) entry which is preliminary data.</text>
</comment>
<dbReference type="Proteomes" id="UP000518752">
    <property type="component" value="Unassembled WGS sequence"/>
</dbReference>
<sequence>MDYEPRCVLGPKLYLLRTKHALSRMDVGPLPRFHVVGTRGPRRIQTVAELAGPSIAIGESFHHLEFPVCKMSRWICPLWGCIISAPSVDGNEADLCVHIDSFCYGGLLVAQLLPLPWPSLRHHPPSHLLLRPRAPPLAQAPAPDFPSIDLGLTYNDPQLWLYTLSTPASLSLSLYPPEPLALKQGNEFGSGR</sequence>
<organism evidence="1 2">
    <name type="scientific">Collybiopsis confluens</name>
    <dbReference type="NCBI Taxonomy" id="2823264"/>
    <lineage>
        <taxon>Eukaryota</taxon>
        <taxon>Fungi</taxon>
        <taxon>Dikarya</taxon>
        <taxon>Basidiomycota</taxon>
        <taxon>Agaricomycotina</taxon>
        <taxon>Agaricomycetes</taxon>
        <taxon>Agaricomycetidae</taxon>
        <taxon>Agaricales</taxon>
        <taxon>Marasmiineae</taxon>
        <taxon>Omphalotaceae</taxon>
        <taxon>Collybiopsis</taxon>
    </lineage>
</organism>
<evidence type="ECO:0000313" key="1">
    <source>
        <dbReference type="EMBL" id="KAF5356647.1"/>
    </source>
</evidence>
<name>A0A8H5LGU4_9AGAR</name>
<dbReference type="AlphaFoldDB" id="A0A8H5LGU4"/>
<gene>
    <name evidence="1" type="ORF">D9757_012861</name>
</gene>
<protein>
    <submittedName>
        <fullName evidence="1">Uncharacterized protein</fullName>
    </submittedName>
</protein>